<feature type="chain" id="PRO_5025671052" description="Wax synthase domain-containing protein" evidence="2">
    <location>
        <begin position="24"/>
        <end position="430"/>
    </location>
</feature>
<keyword evidence="1" id="KW-0472">Membrane</keyword>
<keyword evidence="4" id="KW-1185">Reference proteome</keyword>
<feature type="transmembrane region" description="Helical" evidence="1">
    <location>
        <begin position="230"/>
        <end position="254"/>
    </location>
</feature>
<dbReference type="EMBL" id="ML987202">
    <property type="protein sequence ID" value="KAF2244895.1"/>
    <property type="molecule type" value="Genomic_DNA"/>
</dbReference>
<evidence type="ECO:0000256" key="1">
    <source>
        <dbReference type="SAM" id="Phobius"/>
    </source>
</evidence>
<dbReference type="OrthoDB" id="9451547at2759"/>
<evidence type="ECO:0008006" key="5">
    <source>
        <dbReference type="Google" id="ProtNLM"/>
    </source>
</evidence>
<feature type="transmembrane region" description="Helical" evidence="1">
    <location>
        <begin position="322"/>
        <end position="342"/>
    </location>
</feature>
<evidence type="ECO:0000313" key="4">
    <source>
        <dbReference type="Proteomes" id="UP000800094"/>
    </source>
</evidence>
<dbReference type="RefSeq" id="XP_033679899.1">
    <property type="nucleotide sequence ID" value="XM_033826072.1"/>
</dbReference>
<protein>
    <recommendedName>
        <fullName evidence="5">Wax synthase domain-containing protein</fullName>
    </recommendedName>
</protein>
<keyword evidence="1" id="KW-0812">Transmembrane</keyword>
<organism evidence="3 4">
    <name type="scientific">Trematosphaeria pertusa</name>
    <dbReference type="NCBI Taxonomy" id="390896"/>
    <lineage>
        <taxon>Eukaryota</taxon>
        <taxon>Fungi</taxon>
        <taxon>Dikarya</taxon>
        <taxon>Ascomycota</taxon>
        <taxon>Pezizomycotina</taxon>
        <taxon>Dothideomycetes</taxon>
        <taxon>Pleosporomycetidae</taxon>
        <taxon>Pleosporales</taxon>
        <taxon>Massarineae</taxon>
        <taxon>Trematosphaeriaceae</taxon>
        <taxon>Trematosphaeria</taxon>
    </lineage>
</organism>
<evidence type="ECO:0000256" key="2">
    <source>
        <dbReference type="SAM" id="SignalP"/>
    </source>
</evidence>
<sequence>MTWQSVPLVLATVVAATLGQADASTFRPNCTLPLTTDNLVLSAGVRGTFDILWSSIFTLLICSWSILHLNIPSQLPRLQKSMWDKIKSYAVDFLPKFKWMVLTLLVPEFLLGKALQDRHLAKVSIDEMKELASESGFEWTITHGFYADMGGFVLKAHTTVQDQATPTPVVLNLRSLQYACGEMRMIERLPRITEDEIKDKSKGDFFVKCLTGMQLAWFVIQVITRASKGLAISALEIAILAYAACSLITLYLCLSKPKDVKIEVRRPQSWFDVSLQLARYRGRFGSSKAITSPIPNDARYAHGAAASAIFPGVLLTRMDDGFTIAGIVFGGIHCAAWNFAFPSPVERLLWRISSVGTAGVLPLYYALLLADIHLRRFSILRVVLPVLEFLVGLSYLLARLYLLVEVFRELFFLPPSAFISTWTAQFPHVS</sequence>
<name>A0A6A6I333_9PLEO</name>
<dbReference type="PANTHER" id="PTHR35043:SF7">
    <property type="entry name" value="TRANSCRIPTION FACTOR DOMAIN-CONTAINING PROTEIN"/>
    <property type="match status" value="1"/>
</dbReference>
<reference evidence="3" key="1">
    <citation type="journal article" date="2020" name="Stud. Mycol.">
        <title>101 Dothideomycetes genomes: a test case for predicting lifestyles and emergence of pathogens.</title>
        <authorList>
            <person name="Haridas S."/>
            <person name="Albert R."/>
            <person name="Binder M."/>
            <person name="Bloem J."/>
            <person name="Labutti K."/>
            <person name="Salamov A."/>
            <person name="Andreopoulos B."/>
            <person name="Baker S."/>
            <person name="Barry K."/>
            <person name="Bills G."/>
            <person name="Bluhm B."/>
            <person name="Cannon C."/>
            <person name="Castanera R."/>
            <person name="Culley D."/>
            <person name="Daum C."/>
            <person name="Ezra D."/>
            <person name="Gonzalez J."/>
            <person name="Henrissat B."/>
            <person name="Kuo A."/>
            <person name="Liang C."/>
            <person name="Lipzen A."/>
            <person name="Lutzoni F."/>
            <person name="Magnuson J."/>
            <person name="Mondo S."/>
            <person name="Nolan M."/>
            <person name="Ohm R."/>
            <person name="Pangilinan J."/>
            <person name="Park H.-J."/>
            <person name="Ramirez L."/>
            <person name="Alfaro M."/>
            <person name="Sun H."/>
            <person name="Tritt A."/>
            <person name="Yoshinaga Y."/>
            <person name="Zwiers L.-H."/>
            <person name="Turgeon B."/>
            <person name="Goodwin S."/>
            <person name="Spatafora J."/>
            <person name="Crous P."/>
            <person name="Grigoriev I."/>
        </authorList>
    </citation>
    <scope>NUCLEOTIDE SEQUENCE</scope>
    <source>
        <strain evidence="3">CBS 122368</strain>
    </source>
</reference>
<feature type="transmembrane region" description="Helical" evidence="1">
    <location>
        <begin position="382"/>
        <end position="404"/>
    </location>
</feature>
<feature type="signal peptide" evidence="2">
    <location>
        <begin position="1"/>
        <end position="23"/>
    </location>
</feature>
<accession>A0A6A6I333</accession>
<dbReference type="Proteomes" id="UP000800094">
    <property type="component" value="Unassembled WGS sequence"/>
</dbReference>
<proteinExistence type="predicted"/>
<feature type="transmembrane region" description="Helical" evidence="1">
    <location>
        <begin position="348"/>
        <end position="370"/>
    </location>
</feature>
<keyword evidence="1" id="KW-1133">Transmembrane helix</keyword>
<gene>
    <name evidence="3" type="ORF">BU26DRAFT_491017</name>
</gene>
<dbReference type="GeneID" id="54579402"/>
<keyword evidence="2" id="KW-0732">Signal</keyword>
<dbReference type="PANTHER" id="PTHR35043">
    <property type="entry name" value="TRANSCRIPTION FACTOR DOMAIN-CONTAINING PROTEIN"/>
    <property type="match status" value="1"/>
</dbReference>
<dbReference type="AlphaFoldDB" id="A0A6A6I333"/>
<evidence type="ECO:0000313" key="3">
    <source>
        <dbReference type="EMBL" id="KAF2244895.1"/>
    </source>
</evidence>
<feature type="transmembrane region" description="Helical" evidence="1">
    <location>
        <begin position="51"/>
        <end position="71"/>
    </location>
</feature>